<name>A0ABS2GWL8_9BURK</name>
<organism evidence="12 13">
    <name type="scientific">Parasutterella secunda</name>
    <dbReference type="NCBI Taxonomy" id="626947"/>
    <lineage>
        <taxon>Bacteria</taxon>
        <taxon>Pseudomonadati</taxon>
        <taxon>Pseudomonadota</taxon>
        <taxon>Betaproteobacteria</taxon>
        <taxon>Burkholderiales</taxon>
        <taxon>Sutterellaceae</taxon>
        <taxon>Parasutterella</taxon>
    </lineage>
</organism>
<evidence type="ECO:0000256" key="8">
    <source>
        <dbReference type="ARBA" id="ARBA00033408"/>
    </source>
</evidence>
<keyword evidence="10" id="KW-0175">Coiled coil</keyword>
<evidence type="ECO:0000256" key="4">
    <source>
        <dbReference type="ARBA" id="ARBA00022741"/>
    </source>
</evidence>
<keyword evidence="5 9" id="KW-0227">DNA damage</keyword>
<keyword evidence="4" id="KW-0547">Nucleotide-binding</keyword>
<proteinExistence type="inferred from homology"/>
<keyword evidence="13" id="KW-1185">Reference proteome</keyword>
<evidence type="ECO:0000259" key="11">
    <source>
        <dbReference type="Pfam" id="PF02463"/>
    </source>
</evidence>
<dbReference type="Proteomes" id="UP000777002">
    <property type="component" value="Unassembled WGS sequence"/>
</dbReference>
<evidence type="ECO:0000256" key="7">
    <source>
        <dbReference type="ARBA" id="ARBA00023204"/>
    </source>
</evidence>
<evidence type="ECO:0000256" key="2">
    <source>
        <dbReference type="ARBA" id="ARBA00009441"/>
    </source>
</evidence>
<dbReference type="InterPro" id="IPR003395">
    <property type="entry name" value="RecF/RecN/SMC_N"/>
</dbReference>
<evidence type="ECO:0000256" key="1">
    <source>
        <dbReference type="ARBA" id="ARBA00003618"/>
    </source>
</evidence>
<evidence type="ECO:0000256" key="10">
    <source>
        <dbReference type="SAM" id="Coils"/>
    </source>
</evidence>
<dbReference type="PANTHER" id="PTHR11059">
    <property type="entry name" value="DNA REPAIR PROTEIN RECN"/>
    <property type="match status" value="1"/>
</dbReference>
<evidence type="ECO:0000313" key="12">
    <source>
        <dbReference type="EMBL" id="MBM6929253.1"/>
    </source>
</evidence>
<accession>A0ABS2GWL8</accession>
<feature type="domain" description="RecF/RecN/SMC N-terminal" evidence="11">
    <location>
        <begin position="2"/>
        <end position="509"/>
    </location>
</feature>
<keyword evidence="7 9" id="KW-0234">DNA repair</keyword>
<evidence type="ECO:0000256" key="9">
    <source>
        <dbReference type="PIRNR" id="PIRNR003128"/>
    </source>
</evidence>
<dbReference type="Gene3D" id="3.40.50.300">
    <property type="entry name" value="P-loop containing nucleotide triphosphate hydrolases"/>
    <property type="match status" value="2"/>
</dbReference>
<dbReference type="CDD" id="cd03241">
    <property type="entry name" value="ABC_RecN"/>
    <property type="match status" value="2"/>
</dbReference>
<comment type="caution">
    <text evidence="12">The sequence shown here is derived from an EMBL/GenBank/DDBJ whole genome shotgun (WGS) entry which is preliminary data.</text>
</comment>
<protein>
    <recommendedName>
        <fullName evidence="3 9">DNA repair protein RecN</fullName>
    </recommendedName>
    <alternativeName>
        <fullName evidence="8 9">Recombination protein N</fullName>
    </alternativeName>
</protein>
<dbReference type="PANTHER" id="PTHR11059:SF0">
    <property type="entry name" value="DNA REPAIR PROTEIN RECN"/>
    <property type="match status" value="1"/>
</dbReference>
<gene>
    <name evidence="12" type="primary">recN</name>
    <name evidence="12" type="ORF">H5985_08240</name>
</gene>
<keyword evidence="6" id="KW-0067">ATP-binding</keyword>
<evidence type="ECO:0000256" key="6">
    <source>
        <dbReference type="ARBA" id="ARBA00022840"/>
    </source>
</evidence>
<evidence type="ECO:0000256" key="5">
    <source>
        <dbReference type="ARBA" id="ARBA00022763"/>
    </source>
</evidence>
<comment type="similarity">
    <text evidence="2 9">Belongs to the RecN family.</text>
</comment>
<comment type="function">
    <text evidence="1 9">May be involved in recombinational repair of damaged DNA.</text>
</comment>
<evidence type="ECO:0000313" key="13">
    <source>
        <dbReference type="Proteomes" id="UP000777002"/>
    </source>
</evidence>
<dbReference type="NCBIfam" id="TIGR00634">
    <property type="entry name" value="recN"/>
    <property type="match status" value="1"/>
</dbReference>
<dbReference type="NCBIfam" id="NF008121">
    <property type="entry name" value="PRK10869.1"/>
    <property type="match status" value="1"/>
</dbReference>
<dbReference type="Pfam" id="PF02463">
    <property type="entry name" value="SMC_N"/>
    <property type="match status" value="1"/>
</dbReference>
<dbReference type="EMBL" id="JACJKX010000018">
    <property type="protein sequence ID" value="MBM6929253.1"/>
    <property type="molecule type" value="Genomic_DNA"/>
</dbReference>
<feature type="coiled-coil region" evidence="10">
    <location>
        <begin position="328"/>
        <end position="355"/>
    </location>
</feature>
<reference evidence="12 13" key="1">
    <citation type="journal article" date="2021" name="Sci. Rep.">
        <title>The distribution of antibiotic resistance genes in chicken gut microbiota commensals.</title>
        <authorList>
            <person name="Juricova H."/>
            <person name="Matiasovicova J."/>
            <person name="Kubasova T."/>
            <person name="Cejkova D."/>
            <person name="Rychlik I."/>
        </authorList>
    </citation>
    <scope>NUCLEOTIDE SEQUENCE [LARGE SCALE GENOMIC DNA]</scope>
    <source>
        <strain evidence="12 13">An562</strain>
    </source>
</reference>
<dbReference type="InterPro" id="IPR027417">
    <property type="entry name" value="P-loop_NTPase"/>
</dbReference>
<dbReference type="PIRSF" id="PIRSF003128">
    <property type="entry name" value="RecN"/>
    <property type="match status" value="1"/>
</dbReference>
<sequence length="558" mass="61626">MLTHLSLKDFVIVKELHLDLNAGLTVLTGETGAGKSILIDALQLVLGGRSDGDVIRENAKQADLTAIFDINDEVLNLLREAALCADDDLLEKTAIIRRVIDRNGRSRFWINGVSVTAAQVREISAKLLDIHGQNAQQTLLKPAGQLTLLDAYGGYDSELTQTREAFYRWQQAEQRLLKAKDDAKKLNDEAERLAWVHEELSQINPQKDEWEELNAEHKRLGNAHDILEALAAATAELSDNDESALSLLGRNTERLQSLSQYDEKLGEIASQLADAQSILEDAVRELERYSDRTDLDESRFEEVDARVSLYFNAARKFHTLPETLYEKFEETTHKLEALQQNLDFEQLEKEEKAAHDAYRSAAKALSKKRHQAAKALSEKVTDAMQMLSMSGGQFEASLIQSDPSATGLERCEFLVAGHTGVAPRPLSKVASGGELSRISLAISVITSKETPVDTLIFDEVDAGICGAVADVVGKLLKKLSFERQVLCVTHLPQVASYGQTHLKVQKSDEGGETVSRLTQLTDSERVEELARMLAGADVTAKARANAHELLENATSYRG</sequence>
<evidence type="ECO:0000256" key="3">
    <source>
        <dbReference type="ARBA" id="ARBA00021315"/>
    </source>
</evidence>
<dbReference type="InterPro" id="IPR004604">
    <property type="entry name" value="DNA_recomb/repair_RecN"/>
</dbReference>
<dbReference type="RefSeq" id="WP_205050840.1">
    <property type="nucleotide sequence ID" value="NZ_JACJKX010000018.1"/>
</dbReference>
<dbReference type="SUPFAM" id="SSF52540">
    <property type="entry name" value="P-loop containing nucleoside triphosphate hydrolases"/>
    <property type="match status" value="2"/>
</dbReference>